<evidence type="ECO:0000256" key="7">
    <source>
        <dbReference type="ARBA" id="ARBA00022824"/>
    </source>
</evidence>
<dbReference type="GO" id="GO:0019373">
    <property type="term" value="P:epoxygenase P450 pathway"/>
    <property type="evidence" value="ECO:0000318"/>
    <property type="project" value="GO_Central"/>
</dbReference>
<evidence type="ECO:0000256" key="9">
    <source>
        <dbReference type="ARBA" id="ARBA00023002"/>
    </source>
</evidence>
<dbReference type="Bgee" id="ENSACAG00000005129">
    <property type="expression patterns" value="Expressed in kidney and 1 other cell type or tissue"/>
</dbReference>
<evidence type="ECO:0000313" key="16">
    <source>
        <dbReference type="Ensembl" id="ENSACAP00000005984.3"/>
    </source>
</evidence>
<dbReference type="InParanoid" id="H9GAZ5"/>
<feature type="chain" id="PRO_5032793498" evidence="15">
    <location>
        <begin position="20"/>
        <end position="461"/>
    </location>
</feature>
<comment type="subcellular location">
    <subcellularLocation>
        <location evidence="3">Endoplasmic reticulum membrane</location>
        <topology evidence="3">Peripheral membrane protein</topology>
    </subcellularLocation>
    <subcellularLocation>
        <location evidence="2">Microsome membrane</location>
        <topology evidence="2">Peripheral membrane protein</topology>
    </subcellularLocation>
</comment>
<comment type="cofactor">
    <cofactor evidence="1 13">
        <name>heme</name>
        <dbReference type="ChEBI" id="CHEBI:30413"/>
    </cofactor>
</comment>
<reference evidence="16" key="3">
    <citation type="submission" date="2025-09" db="UniProtKB">
        <authorList>
            <consortium name="Ensembl"/>
        </authorList>
    </citation>
    <scope>IDENTIFICATION</scope>
</reference>
<evidence type="ECO:0000256" key="4">
    <source>
        <dbReference type="ARBA" id="ARBA00010617"/>
    </source>
</evidence>
<dbReference type="InterPro" id="IPR017972">
    <property type="entry name" value="Cyt_P450_CS"/>
</dbReference>
<dbReference type="Gene3D" id="1.10.630.10">
    <property type="entry name" value="Cytochrome P450"/>
    <property type="match status" value="2"/>
</dbReference>
<evidence type="ECO:0000256" key="10">
    <source>
        <dbReference type="ARBA" id="ARBA00023004"/>
    </source>
</evidence>
<keyword evidence="6 13" id="KW-0479">Metal-binding</keyword>
<evidence type="ECO:0000256" key="13">
    <source>
        <dbReference type="PIRSR" id="PIRSR602401-1"/>
    </source>
</evidence>
<accession>H9GAZ5</accession>
<evidence type="ECO:0000256" key="8">
    <source>
        <dbReference type="ARBA" id="ARBA00022848"/>
    </source>
</evidence>
<evidence type="ECO:0000256" key="14">
    <source>
        <dbReference type="RuleBase" id="RU000461"/>
    </source>
</evidence>
<keyword evidence="5 13" id="KW-0349">Heme</keyword>
<dbReference type="GO" id="GO:0006805">
    <property type="term" value="P:xenobiotic metabolic process"/>
    <property type="evidence" value="ECO:0000318"/>
    <property type="project" value="GO_Central"/>
</dbReference>
<keyword evidence="9 14" id="KW-0560">Oxidoreductase</keyword>
<keyword evidence="12" id="KW-0472">Membrane</keyword>
<keyword evidence="8" id="KW-0492">Microsome</keyword>
<dbReference type="GO" id="GO:0005506">
    <property type="term" value="F:iron ion binding"/>
    <property type="evidence" value="ECO:0007669"/>
    <property type="project" value="InterPro"/>
</dbReference>
<dbReference type="PRINTS" id="PR00385">
    <property type="entry name" value="P450"/>
</dbReference>
<dbReference type="PANTHER" id="PTHR24300:SF424">
    <property type="entry name" value="CYTOCHROME P450"/>
    <property type="match status" value="1"/>
</dbReference>
<dbReference type="GO" id="GO:0005789">
    <property type="term" value="C:endoplasmic reticulum membrane"/>
    <property type="evidence" value="ECO:0007669"/>
    <property type="project" value="UniProtKB-SubCell"/>
</dbReference>
<proteinExistence type="inferred from homology"/>
<feature type="signal peptide" evidence="15">
    <location>
        <begin position="1"/>
        <end position="19"/>
    </location>
</feature>
<keyword evidence="11 14" id="KW-0503">Monooxygenase</keyword>
<keyword evidence="10 13" id="KW-0408">Iron</keyword>
<keyword evidence="7" id="KW-0256">Endoplasmic reticulum</keyword>
<evidence type="ECO:0000256" key="12">
    <source>
        <dbReference type="ARBA" id="ARBA00023136"/>
    </source>
</evidence>
<dbReference type="GO" id="GO:0020037">
    <property type="term" value="F:heme binding"/>
    <property type="evidence" value="ECO:0000318"/>
    <property type="project" value="GO_Central"/>
</dbReference>
<dbReference type="PROSITE" id="PS00086">
    <property type="entry name" value="CYTOCHROME_P450"/>
    <property type="match status" value="1"/>
</dbReference>
<dbReference type="InterPro" id="IPR002401">
    <property type="entry name" value="Cyt_P450_E_grp-I"/>
</dbReference>
<evidence type="ECO:0000256" key="5">
    <source>
        <dbReference type="ARBA" id="ARBA00022617"/>
    </source>
</evidence>
<dbReference type="InterPro" id="IPR036396">
    <property type="entry name" value="Cyt_P450_sf"/>
</dbReference>
<reference evidence="16" key="2">
    <citation type="submission" date="2025-08" db="UniProtKB">
        <authorList>
            <consortium name="Ensembl"/>
        </authorList>
    </citation>
    <scope>IDENTIFICATION</scope>
</reference>
<comment type="similarity">
    <text evidence="4 14">Belongs to the cytochrome P450 family.</text>
</comment>
<dbReference type="GO" id="GO:0016712">
    <property type="term" value="F:oxidoreductase activity, acting on paired donors, with incorporation or reduction of molecular oxygen, reduced flavin or flavoprotein as one donor, and incorporation of one atom of oxygen"/>
    <property type="evidence" value="ECO:0000318"/>
    <property type="project" value="GO_Central"/>
</dbReference>
<keyword evidence="17" id="KW-1185">Reference proteome</keyword>
<dbReference type="FunFam" id="1.10.630.10:FF:000238">
    <property type="entry name" value="Cytochrome P450 2A6"/>
    <property type="match status" value="2"/>
</dbReference>
<dbReference type="GO" id="GO:0005737">
    <property type="term" value="C:cytoplasm"/>
    <property type="evidence" value="ECO:0000318"/>
    <property type="project" value="GO_Central"/>
</dbReference>
<dbReference type="Proteomes" id="UP000001646">
    <property type="component" value="Unplaced"/>
</dbReference>
<dbReference type="HOGENOM" id="CLU_001570_22_3_1"/>
<dbReference type="eggNOG" id="KOG0156">
    <property type="taxonomic scope" value="Eukaryota"/>
</dbReference>
<dbReference type="AlphaFoldDB" id="H9GAZ5"/>
<dbReference type="Ensembl" id="ENSACAT00000006118.3">
    <property type="protein sequence ID" value="ENSACAP00000005984.3"/>
    <property type="gene ID" value="ENSACAG00000005129.3"/>
</dbReference>
<evidence type="ECO:0000256" key="15">
    <source>
        <dbReference type="SAM" id="SignalP"/>
    </source>
</evidence>
<keyword evidence="15" id="KW-0732">Signal</keyword>
<organism evidence="16 17">
    <name type="scientific">Anolis carolinensis</name>
    <name type="common">Green anole</name>
    <name type="synonym">American chameleon</name>
    <dbReference type="NCBI Taxonomy" id="28377"/>
    <lineage>
        <taxon>Eukaryota</taxon>
        <taxon>Metazoa</taxon>
        <taxon>Chordata</taxon>
        <taxon>Craniata</taxon>
        <taxon>Vertebrata</taxon>
        <taxon>Euteleostomi</taxon>
        <taxon>Lepidosauria</taxon>
        <taxon>Squamata</taxon>
        <taxon>Bifurcata</taxon>
        <taxon>Unidentata</taxon>
        <taxon>Episquamata</taxon>
        <taxon>Toxicofera</taxon>
        <taxon>Iguania</taxon>
        <taxon>Dactyloidae</taxon>
        <taxon>Anolis</taxon>
    </lineage>
</organism>
<reference evidence="16" key="1">
    <citation type="submission" date="2009-12" db="EMBL/GenBank/DDBJ databases">
        <title>The Genome Sequence of Anolis carolinensis (Green Anole Lizard).</title>
        <authorList>
            <consortium name="The Genome Sequencing Platform"/>
            <person name="Di Palma F."/>
            <person name="Alfoldi J."/>
            <person name="Heiman D."/>
            <person name="Young S."/>
            <person name="Grabherr M."/>
            <person name="Johnson J."/>
            <person name="Lander E.S."/>
            <person name="Lindblad-Toh K."/>
        </authorList>
    </citation>
    <scope>NUCLEOTIDE SEQUENCE [LARGE SCALE GENOMIC DNA]</scope>
    <source>
        <strain evidence="16">JBL SC #1</strain>
    </source>
</reference>
<evidence type="ECO:0000256" key="2">
    <source>
        <dbReference type="ARBA" id="ARBA00004174"/>
    </source>
</evidence>
<dbReference type="InterPro" id="IPR050182">
    <property type="entry name" value="Cytochrome_P450_fam2"/>
</dbReference>
<dbReference type="InterPro" id="IPR001128">
    <property type="entry name" value="Cyt_P450"/>
</dbReference>
<dbReference type="PANTHER" id="PTHR24300">
    <property type="entry name" value="CYTOCHROME P450 508A4-RELATED"/>
    <property type="match status" value="1"/>
</dbReference>
<dbReference type="Pfam" id="PF00067">
    <property type="entry name" value="p450"/>
    <property type="match status" value="1"/>
</dbReference>
<evidence type="ECO:0000313" key="17">
    <source>
        <dbReference type="Proteomes" id="UP000001646"/>
    </source>
</evidence>
<evidence type="ECO:0000256" key="1">
    <source>
        <dbReference type="ARBA" id="ARBA00001971"/>
    </source>
</evidence>
<dbReference type="PRINTS" id="PR00463">
    <property type="entry name" value="EP450I"/>
</dbReference>
<evidence type="ECO:0000256" key="3">
    <source>
        <dbReference type="ARBA" id="ARBA00004406"/>
    </source>
</evidence>
<dbReference type="SUPFAM" id="SSF48264">
    <property type="entry name" value="Cytochrome P450"/>
    <property type="match status" value="1"/>
</dbReference>
<dbReference type="GeneTree" id="ENSGT00940000162064"/>
<dbReference type="GO" id="GO:0008392">
    <property type="term" value="F:arachidonate epoxygenase activity"/>
    <property type="evidence" value="ECO:0000318"/>
    <property type="project" value="GO_Central"/>
</dbReference>
<name>H9GAZ5_ANOCA</name>
<feature type="binding site" description="axial binding residue" evidence="13">
    <location>
        <position position="404"/>
    </location>
    <ligand>
        <name>heme</name>
        <dbReference type="ChEBI" id="CHEBI:30413"/>
    </ligand>
    <ligandPart>
        <name>Fe</name>
        <dbReference type="ChEBI" id="CHEBI:18248"/>
    </ligandPart>
</feature>
<evidence type="ECO:0000256" key="11">
    <source>
        <dbReference type="ARBA" id="ARBA00023033"/>
    </source>
</evidence>
<sequence length="461" mass="52782">MVTIFLLVFLCVGCILLLSWKSRRETTILPLGPTPLPILGNFLQLDQDDLLKSLIKVYGPVFTVYLGLQKIVVLCGYEAVKEALVEHAEAFAGRGQVPVLSRFLKEHGIVFSNGERWKQLRRFTVTTLRNFGMGKGRMEEKIQVETLCLVEEFNKTEGNPFNPMLLLNWAVANIISSILFGKRFEYSDAQFFRLRNLMNTLHFSLRCSTLLYSLFPEIMDKIPGMHRKMAKIGLKIVDIIKERIETQLASFDASDPQNYIENLLIAGIDTSSITLIYGFLFLLKYPHVQEKVHKEIDRVVGQGRMPTVKDRNQMPYTTAVLNEIQRLADVVPMNLPHFVTQDTHFRGYVIPKGTYIYPLLNSVHYDKHHHANPEEFDPGRFLDRNGCLKKVEAFMPFSTGKRACLGEGLARMILFLFFTTILQKFTLTSPEPPEKISIAPAFHNLTRIPPQYKLSMVPRQL</sequence>
<protein>
    <submittedName>
        <fullName evidence="16">Uncharacterized protein</fullName>
    </submittedName>
</protein>
<evidence type="ECO:0000256" key="6">
    <source>
        <dbReference type="ARBA" id="ARBA00022723"/>
    </source>
</evidence>
<dbReference type="STRING" id="28377.ENSACAP00000005984"/>